<feature type="compositionally biased region" description="Polar residues" evidence="2">
    <location>
        <begin position="351"/>
        <end position="376"/>
    </location>
</feature>
<organism evidence="6 7">
    <name type="scientific">Pieris brassicae</name>
    <name type="common">White butterfly</name>
    <name type="synonym">Large white butterfly</name>
    <dbReference type="NCBI Taxonomy" id="7116"/>
    <lineage>
        <taxon>Eukaryota</taxon>
        <taxon>Metazoa</taxon>
        <taxon>Ecdysozoa</taxon>
        <taxon>Arthropoda</taxon>
        <taxon>Hexapoda</taxon>
        <taxon>Insecta</taxon>
        <taxon>Pterygota</taxon>
        <taxon>Neoptera</taxon>
        <taxon>Endopterygota</taxon>
        <taxon>Lepidoptera</taxon>
        <taxon>Glossata</taxon>
        <taxon>Ditrysia</taxon>
        <taxon>Papilionoidea</taxon>
        <taxon>Pieridae</taxon>
        <taxon>Pierinae</taxon>
        <taxon>Pieris</taxon>
    </lineage>
</organism>
<comment type="caution">
    <text evidence="6">The sequence shown here is derived from an EMBL/GenBank/DDBJ whole genome shotgun (WGS) entry which is preliminary data.</text>
</comment>
<name>A0A9P0TUK8_PIEBR</name>
<sequence>MGTNGNGRSGGAKMNMEEGDCNNDMESPELDFVYDDCDSQNNEIAELYSYTEHPEFQLNVKAFEEVMEEFSFPPSWQRLSESHRRAVIMKLLEYLDIVISEIRTRAARCILYLAQGCWAEMQSDTEQALWARRNIFLLYEMGIFPAFVELLQLEITKSQTSTISSRKLAESLADSTDLRVILSVLYLITEHMRTEIANTNSEYVHLLKLFKEELGTHYGEELLPVQLLNMITQLCAGSSPNFPMKKVLLLLWKILLVYLGGIKELKEKKTKLREQYGLPLIAEDTLEVVKGMRASSPPPSAVDILENQNPVQRKKIMLKESERAIRRQTFMKQTSMDESDEQLYVDKEDTGNGSEDYSMEFQSMSNDGSQNSNQNCPYYMYFKQLDSPPPPPPPKSLPWQSKVRQKDIDNFLHNVRIKFIGYSLPGDRQTIAGLPNPIHEGLEVLKKHIYTSISEIQVEREIEISRSPLTKGEKDIEETETELLYREMLPNLPQYMIALLKILLAAAPTSTAKTYSMNIMADLLPEEMPMTVLQSLKLGIDVNRHKEIIVKAVTAILLLLLKHFKQNHIYQFEYMSQHLVFANCMPLVLKFFNQNILSYVGAKNTIPIFDFPACVIGEQPELTKECLDIGETSVPYSWRNVFSCINLLRILNKLTKWKNARIMMLVVFKSAPILKRTLKVRHALMQFYVLKLLKMQTKYLGRQWRKTNMKTISAIYSKVRHRLNDDWAYGNDVDARPWDFQDEECTLRACVENFNRRRYITGPVTSVRKYIDTEWAPVDTNINDVLDVNIELDEEFKENYEIWLEREVYHNESFESRLYANGSKTILSSDKFYSELNVNDILRTDLMPTFFLANDDASQKSRERSNTPSTNGSIDAALSTLTFHRKMMNEYHCRNYIAEQILEEVGKNSLQRRLGMPFDIGQSKSGYPRSQNLYDVGSANYQEWLAKVSAMNDIYRHYNMSINPNITGSLPVNPQTVQANPRDGYEVMESGETIFGDPDVTHDLSKHAGGYEYSMPPPPPPMYHTEHEPDDHHIEKESHGLSVADLFEISLTGIAFLSFGMFVLQVLMCITMTEQQPQVMQMVDNTDNINVDNVFRFKRETQPRQLKSLNSISRYALMALKPQPNMCLYRTLCLGNKHMRTLRDKERYWLPLIHAGIAWTRGVTLGALRAATLGLGDADCNKIYPKDMCYQ</sequence>
<evidence type="ECO:0000256" key="3">
    <source>
        <dbReference type="SAM" id="Phobius"/>
    </source>
</evidence>
<dbReference type="EMBL" id="CALOZG010000042">
    <property type="protein sequence ID" value="CAH4035502.1"/>
    <property type="molecule type" value="Genomic_DNA"/>
</dbReference>
<dbReference type="InterPro" id="IPR040185">
    <property type="entry name" value="Far11/STRP"/>
</dbReference>
<evidence type="ECO:0000259" key="4">
    <source>
        <dbReference type="SMART" id="SM01292"/>
    </source>
</evidence>
<dbReference type="InterPro" id="IPR012486">
    <property type="entry name" value="Far11/STRP_N"/>
</dbReference>
<keyword evidence="7" id="KW-1185">Reference proteome</keyword>
<feature type="transmembrane region" description="Helical" evidence="3">
    <location>
        <begin position="1051"/>
        <end position="1072"/>
    </location>
</feature>
<dbReference type="Pfam" id="PF07923">
    <property type="entry name" value="N1221"/>
    <property type="match status" value="1"/>
</dbReference>
<accession>A0A9P0TUK8</accession>
<keyword evidence="3" id="KW-0812">Transmembrane</keyword>
<evidence type="ECO:0000256" key="2">
    <source>
        <dbReference type="SAM" id="MobiDB-lite"/>
    </source>
</evidence>
<dbReference type="SMART" id="SM01292">
    <property type="entry name" value="N1221"/>
    <property type="match status" value="1"/>
</dbReference>
<dbReference type="InterPro" id="IPR021819">
    <property type="entry name" value="Far11/STRP_C"/>
</dbReference>
<dbReference type="Pfam" id="PF11882">
    <property type="entry name" value="DUF3402"/>
    <property type="match status" value="2"/>
</dbReference>
<keyword evidence="3" id="KW-1133">Transmembrane helix</keyword>
<dbReference type="Proteomes" id="UP001152562">
    <property type="component" value="Unassembled WGS sequence"/>
</dbReference>
<reference evidence="6" key="1">
    <citation type="submission" date="2022-05" db="EMBL/GenBank/DDBJ databases">
        <authorList>
            <person name="Okamura Y."/>
        </authorList>
    </citation>
    <scope>NUCLEOTIDE SEQUENCE</scope>
</reference>
<dbReference type="GO" id="GO:0007010">
    <property type="term" value="P:cytoskeleton organization"/>
    <property type="evidence" value="ECO:0007669"/>
    <property type="project" value="TreeGrafter"/>
</dbReference>
<dbReference type="AlphaFoldDB" id="A0A9P0TUK8"/>
<dbReference type="GO" id="GO:0005829">
    <property type="term" value="C:cytosol"/>
    <property type="evidence" value="ECO:0007669"/>
    <property type="project" value="TreeGrafter"/>
</dbReference>
<evidence type="ECO:0000313" key="7">
    <source>
        <dbReference type="Proteomes" id="UP001152562"/>
    </source>
</evidence>
<keyword evidence="3" id="KW-0472">Membrane</keyword>
<evidence type="ECO:0000256" key="1">
    <source>
        <dbReference type="ARBA" id="ARBA00007062"/>
    </source>
</evidence>
<dbReference type="PANTHER" id="PTHR13239">
    <property type="entry name" value="PROTEIN REQUIRED FOR HYPHAL ANASTOMOSIS HAM-2"/>
    <property type="match status" value="1"/>
</dbReference>
<evidence type="ECO:0000259" key="5">
    <source>
        <dbReference type="SMART" id="SM01293"/>
    </source>
</evidence>
<feature type="region of interest" description="Disordered" evidence="2">
    <location>
        <begin position="328"/>
        <end position="376"/>
    </location>
</feature>
<evidence type="ECO:0008006" key="8">
    <source>
        <dbReference type="Google" id="ProtNLM"/>
    </source>
</evidence>
<comment type="similarity">
    <text evidence="1">Belongs to the STRIP family.</text>
</comment>
<protein>
    <recommendedName>
        <fullName evidence="8">Far11/STRP C-terminal domain-containing protein</fullName>
    </recommendedName>
</protein>
<dbReference type="PANTHER" id="PTHR13239:SF4">
    <property type="entry name" value="AT25231P"/>
    <property type="match status" value="1"/>
</dbReference>
<dbReference type="SMART" id="SM01293">
    <property type="entry name" value="DUF3402"/>
    <property type="match status" value="1"/>
</dbReference>
<gene>
    <name evidence="6" type="ORF">PIBRA_LOCUS11562</name>
</gene>
<proteinExistence type="inferred from homology"/>
<feature type="domain" description="Far11/STRP C-terminal" evidence="5">
    <location>
        <begin position="435"/>
        <end position="800"/>
    </location>
</feature>
<feature type="domain" description="Far11/STRP N-terminal" evidence="4">
    <location>
        <begin position="27"/>
        <end position="322"/>
    </location>
</feature>
<evidence type="ECO:0000313" key="6">
    <source>
        <dbReference type="EMBL" id="CAH4035502.1"/>
    </source>
</evidence>